<dbReference type="GO" id="GO:0005663">
    <property type="term" value="C:DNA replication factor C complex"/>
    <property type="evidence" value="ECO:0007669"/>
    <property type="project" value="TreeGrafter"/>
</dbReference>
<proteinExistence type="inferred from homology"/>
<dbReference type="GO" id="GO:0006281">
    <property type="term" value="P:DNA repair"/>
    <property type="evidence" value="ECO:0007669"/>
    <property type="project" value="TreeGrafter"/>
</dbReference>
<evidence type="ECO:0000313" key="11">
    <source>
        <dbReference type="Proteomes" id="UP001055712"/>
    </source>
</evidence>
<evidence type="ECO:0000256" key="4">
    <source>
        <dbReference type="ARBA" id="ARBA00022705"/>
    </source>
</evidence>
<dbReference type="FunFam" id="1.20.272.10:FF:000006">
    <property type="entry name" value="Replication factor C subunit 2"/>
    <property type="match status" value="1"/>
</dbReference>
<evidence type="ECO:0000256" key="7">
    <source>
        <dbReference type="ARBA" id="ARBA00023242"/>
    </source>
</evidence>
<dbReference type="Pfam" id="PF08542">
    <property type="entry name" value="Rep_fac_C"/>
    <property type="match status" value="1"/>
</dbReference>
<keyword evidence="4" id="KW-0235">DNA replication</keyword>
<accession>A0A9D4TUS0</accession>
<dbReference type="PANTHER" id="PTHR11669">
    <property type="entry name" value="REPLICATION FACTOR C / DNA POLYMERASE III GAMMA-TAU SUBUNIT"/>
    <property type="match status" value="1"/>
</dbReference>
<dbReference type="GO" id="GO:0005634">
    <property type="term" value="C:nucleus"/>
    <property type="evidence" value="ECO:0007669"/>
    <property type="project" value="UniProtKB-SubCell"/>
</dbReference>
<dbReference type="FunFam" id="3.40.50.300:FF:000107">
    <property type="entry name" value="Replication factor C subunit 4"/>
    <property type="match status" value="1"/>
</dbReference>
<comment type="subunit">
    <text evidence="3">Heterotetramer of subunits RFC2, RFC3, RFC4 and RFC5 that can form a complex with RFC1.</text>
</comment>
<name>A0A9D4TUS0_CHLVU</name>
<dbReference type="InterPro" id="IPR013748">
    <property type="entry name" value="Rep_factorC_C"/>
</dbReference>
<dbReference type="GO" id="GO:0005524">
    <property type="term" value="F:ATP binding"/>
    <property type="evidence" value="ECO:0007669"/>
    <property type="project" value="UniProtKB-KW"/>
</dbReference>
<dbReference type="Gene3D" id="1.10.8.60">
    <property type="match status" value="1"/>
</dbReference>
<evidence type="ECO:0000313" key="10">
    <source>
        <dbReference type="EMBL" id="KAI3435564.1"/>
    </source>
</evidence>
<dbReference type="GO" id="GO:0003689">
    <property type="term" value="F:DNA clamp loader activity"/>
    <property type="evidence" value="ECO:0007669"/>
    <property type="project" value="TreeGrafter"/>
</dbReference>
<evidence type="ECO:0000256" key="2">
    <source>
        <dbReference type="ARBA" id="ARBA00005378"/>
    </source>
</evidence>
<dbReference type="SMART" id="SM00382">
    <property type="entry name" value="AAA"/>
    <property type="match status" value="1"/>
</dbReference>
<organism evidence="10 11">
    <name type="scientific">Chlorella vulgaris</name>
    <name type="common">Green alga</name>
    <dbReference type="NCBI Taxonomy" id="3077"/>
    <lineage>
        <taxon>Eukaryota</taxon>
        <taxon>Viridiplantae</taxon>
        <taxon>Chlorophyta</taxon>
        <taxon>core chlorophytes</taxon>
        <taxon>Trebouxiophyceae</taxon>
        <taxon>Chlorellales</taxon>
        <taxon>Chlorellaceae</taxon>
        <taxon>Chlorella clade</taxon>
        <taxon>Chlorella</taxon>
    </lineage>
</organism>
<feature type="domain" description="AAA+ ATPase" evidence="9">
    <location>
        <begin position="50"/>
        <end position="176"/>
    </location>
</feature>
<dbReference type="Gene3D" id="3.40.50.300">
    <property type="entry name" value="P-loop containing nucleotide triphosphate hydrolases"/>
    <property type="match status" value="1"/>
</dbReference>
<dbReference type="InterPro" id="IPR050238">
    <property type="entry name" value="DNA_Rep/Repair_Clamp_Loader"/>
</dbReference>
<dbReference type="Gene3D" id="1.20.272.10">
    <property type="match status" value="1"/>
</dbReference>
<comment type="caution">
    <text evidence="10">The sequence shown here is derived from an EMBL/GenBank/DDBJ whole genome shotgun (WGS) entry which is preliminary data.</text>
</comment>
<evidence type="ECO:0000256" key="5">
    <source>
        <dbReference type="ARBA" id="ARBA00022741"/>
    </source>
</evidence>
<reference evidence="10" key="1">
    <citation type="journal article" date="2019" name="Plant J.">
        <title>Chlorella vulgaris genome assembly and annotation reveals the molecular basis for metabolic acclimation to high light conditions.</title>
        <authorList>
            <person name="Cecchin M."/>
            <person name="Marcolungo L."/>
            <person name="Rossato M."/>
            <person name="Girolomoni L."/>
            <person name="Cosentino E."/>
            <person name="Cuine S."/>
            <person name="Li-Beisson Y."/>
            <person name="Delledonne M."/>
            <person name="Ballottari M."/>
        </authorList>
    </citation>
    <scope>NUCLEOTIDE SEQUENCE</scope>
    <source>
        <strain evidence="10">211/11P</strain>
    </source>
</reference>
<reference evidence="10" key="2">
    <citation type="submission" date="2020-11" db="EMBL/GenBank/DDBJ databases">
        <authorList>
            <person name="Cecchin M."/>
            <person name="Marcolungo L."/>
            <person name="Rossato M."/>
            <person name="Girolomoni L."/>
            <person name="Cosentino E."/>
            <person name="Cuine S."/>
            <person name="Li-Beisson Y."/>
            <person name="Delledonne M."/>
            <person name="Ballottari M."/>
        </authorList>
    </citation>
    <scope>NUCLEOTIDE SEQUENCE</scope>
    <source>
        <strain evidence="10">211/11P</strain>
        <tissue evidence="10">Whole cell</tissue>
    </source>
</reference>
<keyword evidence="5" id="KW-0547">Nucleotide-binding</keyword>
<dbReference type="CDD" id="cd00009">
    <property type="entry name" value="AAA"/>
    <property type="match status" value="1"/>
</dbReference>
<evidence type="ECO:0000259" key="9">
    <source>
        <dbReference type="SMART" id="SM00382"/>
    </source>
</evidence>
<sequence>MDVDKPAAPAAAKTGYALPWVEKYRPTRIKDIVGNEQAVSRLQIIAEEGNMPNIILSGPPGTGKTTSILCLAHELLGPSFREGVLELNASDDRGIDVVRNKIKMFAQQKVTLPPGRQKIVILDEADSMTGGAQQALRRTMEIYSSTTRFALACNTSSKIIEPIQSRCAIVRYGKLADSELLHRLLHVCQAEGVAHTPDGLEAVIFTADGDMRQALNNLQATSNGFGLVSQDHVFRVCDQPHPVMVGAVVRHCMAAAIDDAYQGLRALCDMGYSASDIISILFRVVRNFPDMNEYLKLEYIKEIGFCQMRVGDGVNSRLQLTGLLANLCKLTLRAAS</sequence>
<dbReference type="GO" id="GO:0003677">
    <property type="term" value="F:DNA binding"/>
    <property type="evidence" value="ECO:0007669"/>
    <property type="project" value="InterPro"/>
</dbReference>
<dbReference type="InterPro" id="IPR008921">
    <property type="entry name" value="DNA_pol3_clamp-load_cplx_C"/>
</dbReference>
<keyword evidence="6" id="KW-0067">ATP-binding</keyword>
<dbReference type="Pfam" id="PF00004">
    <property type="entry name" value="AAA"/>
    <property type="match status" value="1"/>
</dbReference>
<dbReference type="GO" id="GO:0016887">
    <property type="term" value="F:ATP hydrolysis activity"/>
    <property type="evidence" value="ECO:0007669"/>
    <property type="project" value="InterPro"/>
</dbReference>
<dbReference type="Proteomes" id="UP001055712">
    <property type="component" value="Unassembled WGS sequence"/>
</dbReference>
<dbReference type="EMBL" id="SIDB01000002">
    <property type="protein sequence ID" value="KAI3435564.1"/>
    <property type="molecule type" value="Genomic_DNA"/>
</dbReference>
<evidence type="ECO:0000256" key="6">
    <source>
        <dbReference type="ARBA" id="ARBA00022840"/>
    </source>
</evidence>
<protein>
    <recommendedName>
        <fullName evidence="8">Replication factor C subunit 2</fullName>
    </recommendedName>
</protein>
<dbReference type="NCBIfam" id="NF001679">
    <property type="entry name" value="PRK00440.1"/>
    <property type="match status" value="1"/>
</dbReference>
<dbReference type="SUPFAM" id="SSF52540">
    <property type="entry name" value="P-loop containing nucleoside triphosphate hydrolases"/>
    <property type="match status" value="1"/>
</dbReference>
<dbReference type="AlphaFoldDB" id="A0A9D4TUS0"/>
<dbReference type="OrthoDB" id="4199794at2759"/>
<dbReference type="InterPro" id="IPR047854">
    <property type="entry name" value="RFC_lid"/>
</dbReference>
<evidence type="ECO:0000256" key="8">
    <source>
        <dbReference type="ARBA" id="ARBA00040745"/>
    </source>
</evidence>
<dbReference type="InterPro" id="IPR027417">
    <property type="entry name" value="P-loop_NTPase"/>
</dbReference>
<gene>
    <name evidence="10" type="ORF">D9Q98_001629</name>
</gene>
<dbReference type="FunFam" id="1.10.8.60:FF:000012">
    <property type="entry name" value="Replication factor C subunit 4"/>
    <property type="match status" value="1"/>
</dbReference>
<evidence type="ECO:0000256" key="3">
    <source>
        <dbReference type="ARBA" id="ARBA00011480"/>
    </source>
</evidence>
<comment type="subcellular location">
    <subcellularLocation>
        <location evidence="1">Nucleus</location>
    </subcellularLocation>
</comment>
<evidence type="ECO:0000256" key="1">
    <source>
        <dbReference type="ARBA" id="ARBA00004123"/>
    </source>
</evidence>
<keyword evidence="7" id="KW-0539">Nucleus</keyword>
<dbReference type="InterPro" id="IPR003593">
    <property type="entry name" value="AAA+_ATPase"/>
</dbReference>
<dbReference type="GO" id="GO:0006261">
    <property type="term" value="P:DNA-templated DNA replication"/>
    <property type="evidence" value="ECO:0007669"/>
    <property type="project" value="TreeGrafter"/>
</dbReference>
<keyword evidence="11" id="KW-1185">Reference proteome</keyword>
<dbReference type="InterPro" id="IPR003959">
    <property type="entry name" value="ATPase_AAA_core"/>
</dbReference>
<dbReference type="PANTHER" id="PTHR11669:SF5">
    <property type="entry name" value="REPLICATION FACTOR C SUBUNIT 2"/>
    <property type="match status" value="1"/>
</dbReference>
<comment type="similarity">
    <text evidence="2">Belongs to the activator 1 small subunits family.</text>
</comment>
<dbReference type="SUPFAM" id="SSF48019">
    <property type="entry name" value="post-AAA+ oligomerization domain-like"/>
    <property type="match status" value="1"/>
</dbReference>
<dbReference type="CDD" id="cd18140">
    <property type="entry name" value="HLD_clamp_RFC"/>
    <property type="match status" value="1"/>
</dbReference>